<dbReference type="OrthoDB" id="160370at2"/>
<keyword evidence="3" id="KW-1185">Reference proteome</keyword>
<keyword evidence="1" id="KW-0812">Transmembrane</keyword>
<evidence type="ECO:0000313" key="2">
    <source>
        <dbReference type="EMBL" id="OAN47450.1"/>
    </source>
</evidence>
<name>A0A178MFB2_9CHLR</name>
<protein>
    <submittedName>
        <fullName evidence="2">Uncharacterized protein</fullName>
    </submittedName>
</protein>
<feature type="transmembrane region" description="Helical" evidence="1">
    <location>
        <begin position="68"/>
        <end position="88"/>
    </location>
</feature>
<accession>A0A178MFB2</accession>
<gene>
    <name evidence="2" type="ORF">A6A03_10250</name>
</gene>
<feature type="transmembrane region" description="Helical" evidence="1">
    <location>
        <begin position="12"/>
        <end position="31"/>
    </location>
</feature>
<dbReference type="STRING" id="1707952.A6A03_10250"/>
<dbReference type="AlphaFoldDB" id="A0A178MFB2"/>
<dbReference type="RefSeq" id="WP_066783790.1">
    <property type="nucleotide sequence ID" value="NZ_LWQS01000037.1"/>
</dbReference>
<organism evidence="2 3">
    <name type="scientific">Chloroflexus islandicus</name>
    <dbReference type="NCBI Taxonomy" id="1707952"/>
    <lineage>
        <taxon>Bacteria</taxon>
        <taxon>Bacillati</taxon>
        <taxon>Chloroflexota</taxon>
        <taxon>Chloroflexia</taxon>
        <taxon>Chloroflexales</taxon>
        <taxon>Chloroflexineae</taxon>
        <taxon>Chloroflexaceae</taxon>
        <taxon>Chloroflexus</taxon>
    </lineage>
</organism>
<feature type="transmembrane region" description="Helical" evidence="1">
    <location>
        <begin position="95"/>
        <end position="115"/>
    </location>
</feature>
<reference evidence="2 3" key="1">
    <citation type="submission" date="2016-04" db="EMBL/GenBank/DDBJ databases">
        <title>Chloroflexus islandicus sp. nov., a thermophilic filamentous anoxygenic phototrophic bacterium from geyser Strokkur (Iceland).</title>
        <authorList>
            <person name="Gaisin V.A."/>
            <person name="Kalashnikov A.M."/>
            <person name="Sukhacheva M.V."/>
            <person name="Grouzdev D.S."/>
            <person name="Ivanov T.M."/>
            <person name="Kuznetsov B."/>
            <person name="Gorlenko V.M."/>
        </authorList>
    </citation>
    <scope>NUCLEOTIDE SEQUENCE [LARGE SCALE GENOMIC DNA]</scope>
    <source>
        <strain evidence="3">isl-2</strain>
    </source>
</reference>
<dbReference type="EMBL" id="LWQS01000037">
    <property type="protein sequence ID" value="OAN47450.1"/>
    <property type="molecule type" value="Genomic_DNA"/>
</dbReference>
<dbReference type="Proteomes" id="UP000078287">
    <property type="component" value="Unassembled WGS sequence"/>
</dbReference>
<proteinExistence type="predicted"/>
<keyword evidence="1" id="KW-1133">Transmembrane helix</keyword>
<evidence type="ECO:0000256" key="1">
    <source>
        <dbReference type="SAM" id="Phobius"/>
    </source>
</evidence>
<feature type="transmembrane region" description="Helical" evidence="1">
    <location>
        <begin position="43"/>
        <end position="62"/>
    </location>
</feature>
<comment type="caution">
    <text evidence="2">The sequence shown here is derived from an EMBL/GenBank/DDBJ whole genome shotgun (WGS) entry which is preliminary data.</text>
</comment>
<sequence>MERLVALHSRLQLTITIVIAVGVLWALVVAWRNRGGMQPLSGMLQLLIIAQAAIGLPLLGQADLARMALHLIYGVVAVALIPATALAVRDRPVRVVGLSYAGILLMLLIVVARLYETGG</sequence>
<keyword evidence="1" id="KW-0472">Membrane</keyword>
<evidence type="ECO:0000313" key="3">
    <source>
        <dbReference type="Proteomes" id="UP000078287"/>
    </source>
</evidence>